<evidence type="ECO:0000313" key="2">
    <source>
        <dbReference type="Proteomes" id="UP001500483"/>
    </source>
</evidence>
<dbReference type="RefSeq" id="WP_258348072.1">
    <property type="nucleotide sequence ID" value="NZ_BAAAYK010000038.1"/>
</dbReference>
<accession>A0ABP6RNT1</accession>
<evidence type="ECO:0008006" key="3">
    <source>
        <dbReference type="Google" id="ProtNLM"/>
    </source>
</evidence>
<gene>
    <name evidence="1" type="ORF">GCM10020366_19770</name>
</gene>
<comment type="caution">
    <text evidence="1">The sequence shown here is derived from an EMBL/GenBank/DDBJ whole genome shotgun (WGS) entry which is preliminary data.</text>
</comment>
<reference evidence="2" key="1">
    <citation type="journal article" date="2019" name="Int. J. Syst. Evol. Microbiol.">
        <title>The Global Catalogue of Microorganisms (GCM) 10K type strain sequencing project: providing services to taxonomists for standard genome sequencing and annotation.</title>
        <authorList>
            <consortium name="The Broad Institute Genomics Platform"/>
            <consortium name="The Broad Institute Genome Sequencing Center for Infectious Disease"/>
            <person name="Wu L."/>
            <person name="Ma J."/>
        </authorList>
    </citation>
    <scope>NUCLEOTIDE SEQUENCE [LARGE SCALE GENOMIC DNA]</scope>
    <source>
        <strain evidence="2">JCM 9687</strain>
    </source>
</reference>
<dbReference type="Gene3D" id="2.30.110.10">
    <property type="entry name" value="Electron Transport, Fmn-binding Protein, Chain A"/>
    <property type="match status" value="1"/>
</dbReference>
<proteinExistence type="predicted"/>
<keyword evidence="2" id="KW-1185">Reference proteome</keyword>
<protein>
    <recommendedName>
        <fullName evidence="3">DUF385 domain-containing protein</fullName>
    </recommendedName>
</protein>
<sequence length="115" mass="12818">MSIVSAGGRWINKVVAPLVRRFAKWPEVGRTSMAVVSYAGRRSGREFALVVAIRRTASGATIAVELPDQKRWWRNFRQPGPLTIDIGGDRRTGQAHAVRDDGGKVRIHVELTELR</sequence>
<organism evidence="1 2">
    <name type="scientific">Saccharopolyspora gregorii</name>
    <dbReference type="NCBI Taxonomy" id="33914"/>
    <lineage>
        <taxon>Bacteria</taxon>
        <taxon>Bacillati</taxon>
        <taxon>Actinomycetota</taxon>
        <taxon>Actinomycetes</taxon>
        <taxon>Pseudonocardiales</taxon>
        <taxon>Pseudonocardiaceae</taxon>
        <taxon>Saccharopolyspora</taxon>
    </lineage>
</organism>
<dbReference type="EMBL" id="BAAAYK010000038">
    <property type="protein sequence ID" value="GAA3356287.1"/>
    <property type="molecule type" value="Genomic_DNA"/>
</dbReference>
<name>A0ABP6RNT1_9PSEU</name>
<evidence type="ECO:0000313" key="1">
    <source>
        <dbReference type="EMBL" id="GAA3356287.1"/>
    </source>
</evidence>
<dbReference type="Proteomes" id="UP001500483">
    <property type="component" value="Unassembled WGS sequence"/>
</dbReference>
<dbReference type="InterPro" id="IPR012349">
    <property type="entry name" value="Split_barrel_FMN-bd"/>
</dbReference>